<evidence type="ECO:0000256" key="4">
    <source>
        <dbReference type="ARBA" id="ARBA00022475"/>
    </source>
</evidence>
<organism evidence="14 15">
    <name type="scientific">Hungatella hathewayi</name>
    <dbReference type="NCBI Taxonomy" id="154046"/>
    <lineage>
        <taxon>Bacteria</taxon>
        <taxon>Bacillati</taxon>
        <taxon>Bacillota</taxon>
        <taxon>Clostridia</taxon>
        <taxon>Lachnospirales</taxon>
        <taxon>Lachnospiraceae</taxon>
        <taxon>Hungatella</taxon>
    </lineage>
</organism>
<feature type="transmembrane region" description="Helical" evidence="13">
    <location>
        <begin position="391"/>
        <end position="411"/>
    </location>
</feature>
<evidence type="ECO:0000256" key="3">
    <source>
        <dbReference type="ARBA" id="ARBA00022448"/>
    </source>
</evidence>
<accession>A0A3E2WKY9</accession>
<keyword evidence="8 12" id="KW-0630">Potassium</keyword>
<feature type="binding site" evidence="12">
    <location>
        <position position="429"/>
    </location>
    <ligand>
        <name>K(+)</name>
        <dbReference type="ChEBI" id="CHEBI:29103"/>
    </ligand>
</feature>
<feature type="transmembrane region" description="Helical" evidence="13">
    <location>
        <begin position="329"/>
        <end position="348"/>
    </location>
</feature>
<feature type="transmembrane region" description="Helical" evidence="13">
    <location>
        <begin position="37"/>
        <end position="54"/>
    </location>
</feature>
<keyword evidence="6" id="KW-0633">Potassium transport</keyword>
<feature type="transmembrane region" description="Helical" evidence="13">
    <location>
        <begin position="181"/>
        <end position="205"/>
    </location>
</feature>
<dbReference type="AlphaFoldDB" id="A0A3E2WKY9"/>
<evidence type="ECO:0000256" key="11">
    <source>
        <dbReference type="ARBA" id="ARBA00023136"/>
    </source>
</evidence>
<dbReference type="PANTHER" id="PTHR32024:SF2">
    <property type="entry name" value="TRK SYSTEM POTASSIUM UPTAKE PROTEIN TRKG-RELATED"/>
    <property type="match status" value="1"/>
</dbReference>
<proteinExistence type="inferred from homology"/>
<evidence type="ECO:0000256" key="12">
    <source>
        <dbReference type="PIRSR" id="PIRSR006247-1"/>
    </source>
</evidence>
<keyword evidence="5" id="KW-0997">Cell inner membrane</keyword>
<comment type="caution">
    <text evidence="14">The sequence shown here is derived from an EMBL/GenBank/DDBJ whole genome shotgun (WGS) entry which is preliminary data.</text>
</comment>
<dbReference type="RefSeq" id="WP_117441175.1">
    <property type="nucleotide sequence ID" value="NZ_QVIA01000023.1"/>
</dbReference>
<dbReference type="GO" id="GO:0005886">
    <property type="term" value="C:plasma membrane"/>
    <property type="evidence" value="ECO:0007669"/>
    <property type="project" value="UniProtKB-SubCell"/>
</dbReference>
<keyword evidence="10" id="KW-0406">Ion transport</keyword>
<dbReference type="InterPro" id="IPR004772">
    <property type="entry name" value="TrkH"/>
</dbReference>
<dbReference type="GeneID" id="93334512"/>
<feature type="transmembrane region" description="Helical" evidence="13">
    <location>
        <begin position="270"/>
        <end position="292"/>
    </location>
</feature>
<evidence type="ECO:0000256" key="8">
    <source>
        <dbReference type="ARBA" id="ARBA00022958"/>
    </source>
</evidence>
<feature type="binding site" evidence="12">
    <location>
        <position position="430"/>
    </location>
    <ligand>
        <name>K(+)</name>
        <dbReference type="ChEBI" id="CHEBI:29103"/>
    </ligand>
</feature>
<evidence type="ECO:0000256" key="9">
    <source>
        <dbReference type="ARBA" id="ARBA00022989"/>
    </source>
</evidence>
<keyword evidence="12" id="KW-0479">Metal-binding</keyword>
<evidence type="ECO:0000256" key="10">
    <source>
        <dbReference type="ARBA" id="ARBA00023065"/>
    </source>
</evidence>
<evidence type="ECO:0000256" key="7">
    <source>
        <dbReference type="ARBA" id="ARBA00022692"/>
    </source>
</evidence>
<reference evidence="14 15" key="1">
    <citation type="submission" date="2018-08" db="EMBL/GenBank/DDBJ databases">
        <title>A genome reference for cultivated species of the human gut microbiota.</title>
        <authorList>
            <person name="Zou Y."/>
            <person name="Xue W."/>
            <person name="Luo G."/>
        </authorList>
    </citation>
    <scope>NUCLEOTIDE SEQUENCE [LARGE SCALE GENOMIC DNA]</scope>
    <source>
        <strain evidence="14 15">AF19-21</strain>
    </source>
</reference>
<keyword evidence="9 13" id="KW-1133">Transmembrane helix</keyword>
<feature type="transmembrane region" description="Helical" evidence="13">
    <location>
        <begin position="449"/>
        <end position="471"/>
    </location>
</feature>
<dbReference type="GO" id="GO:0046872">
    <property type="term" value="F:metal ion binding"/>
    <property type="evidence" value="ECO:0007669"/>
    <property type="project" value="UniProtKB-KW"/>
</dbReference>
<feature type="binding site" evidence="12">
    <location>
        <position position="313"/>
    </location>
    <ligand>
        <name>K(+)</name>
        <dbReference type="ChEBI" id="CHEBI:29103"/>
    </ligand>
</feature>
<evidence type="ECO:0000256" key="2">
    <source>
        <dbReference type="ARBA" id="ARBA00009137"/>
    </source>
</evidence>
<feature type="binding site" evidence="12">
    <location>
        <position position="312"/>
    </location>
    <ligand>
        <name>K(+)</name>
        <dbReference type="ChEBI" id="CHEBI:29103"/>
    </ligand>
</feature>
<keyword evidence="3" id="KW-0813">Transport</keyword>
<evidence type="ECO:0000313" key="15">
    <source>
        <dbReference type="Proteomes" id="UP000261111"/>
    </source>
</evidence>
<evidence type="ECO:0000256" key="5">
    <source>
        <dbReference type="ARBA" id="ARBA00022519"/>
    </source>
</evidence>
<feature type="binding site" evidence="12">
    <location>
        <position position="218"/>
    </location>
    <ligand>
        <name>K(+)</name>
        <dbReference type="ChEBI" id="CHEBI:29103"/>
    </ligand>
</feature>
<keyword evidence="11 13" id="KW-0472">Membrane</keyword>
<keyword evidence="7 13" id="KW-0812">Transmembrane</keyword>
<sequence>MNYRMTTFIIGKMLGVEGALLLLPAAVAFLYGEKSGLSFLMVSAVLLIIFLIFGRKKPGNKLIYGKEGLVIVGSAWILWSLFGALPFFISGCIPNYLDAFFETVSGFTTTGSTILTNIEALPMGMAFWRSLTHWIGGMGVLVFVMMLTSLDDESSMHLMRAEVPGPEADKLVPKARSTAKILYSMYFVLTAAEVVFLLFGGMSFYDALIHSFSTAGTGGFSNRNASIAYYDSAYIDGVITVFMILFGVNFNIYFLLRLKNWKAALKNEELRGYLGIILASMAVITLNIMGMYGNILHAFRYASFQVGAIITTTGFCTANFDQWPELSKVILLGLMVIGACAGSTGGGIKVSRFLILMKSVKQEIRRMLHPKSVTIVQINGKKVGRDTMHGVYIYFICYILIMMLSVLLVSINNYDFTTTFSSVLTTLNNVGPGLAQVGPIENFSGFSPLSKIVFCLDMLIGRLEIFPYLLLLSPDLWRRRF</sequence>
<feature type="binding site" evidence="12">
    <location>
        <position position="109"/>
    </location>
    <ligand>
        <name>K(+)</name>
        <dbReference type="ChEBI" id="CHEBI:29103"/>
    </ligand>
</feature>
<feature type="binding site" evidence="12">
    <location>
        <position position="110"/>
    </location>
    <ligand>
        <name>K(+)</name>
        <dbReference type="ChEBI" id="CHEBI:29103"/>
    </ligand>
</feature>
<name>A0A3E2WKY9_9FIRM</name>
<feature type="transmembrane region" description="Helical" evidence="13">
    <location>
        <begin position="238"/>
        <end position="258"/>
    </location>
</feature>
<comment type="subcellular location">
    <subcellularLocation>
        <location evidence="1">Cell inner membrane</location>
        <topology evidence="1">Multi-pass membrane protein</topology>
    </subcellularLocation>
</comment>
<dbReference type="InterPro" id="IPR003445">
    <property type="entry name" value="Cat_transpt"/>
</dbReference>
<feature type="transmembrane region" description="Helical" evidence="13">
    <location>
        <begin position="131"/>
        <end position="150"/>
    </location>
</feature>
<evidence type="ECO:0000256" key="6">
    <source>
        <dbReference type="ARBA" id="ARBA00022538"/>
    </source>
</evidence>
<comment type="similarity">
    <text evidence="2">Belongs to the TrkH potassium transport family.</text>
</comment>
<dbReference type="PIRSF" id="PIRSF006247">
    <property type="entry name" value="TrkH"/>
    <property type="match status" value="1"/>
</dbReference>
<dbReference type="Proteomes" id="UP000261111">
    <property type="component" value="Unassembled WGS sequence"/>
</dbReference>
<evidence type="ECO:0000256" key="13">
    <source>
        <dbReference type="SAM" id="Phobius"/>
    </source>
</evidence>
<evidence type="ECO:0000256" key="1">
    <source>
        <dbReference type="ARBA" id="ARBA00004429"/>
    </source>
</evidence>
<dbReference type="PANTHER" id="PTHR32024">
    <property type="entry name" value="TRK SYSTEM POTASSIUM UPTAKE PROTEIN TRKG-RELATED"/>
    <property type="match status" value="1"/>
</dbReference>
<keyword evidence="4" id="KW-1003">Cell membrane</keyword>
<dbReference type="GO" id="GO:0015379">
    <property type="term" value="F:potassium:chloride symporter activity"/>
    <property type="evidence" value="ECO:0007669"/>
    <property type="project" value="InterPro"/>
</dbReference>
<protein>
    <submittedName>
        <fullName evidence="14">TrkH family potassium uptake protein</fullName>
    </submittedName>
</protein>
<evidence type="ECO:0000313" key="14">
    <source>
        <dbReference type="EMBL" id="RGC27751.1"/>
    </source>
</evidence>
<dbReference type="Pfam" id="PF02386">
    <property type="entry name" value="TrkH"/>
    <property type="match status" value="2"/>
</dbReference>
<dbReference type="EMBL" id="QVIA01000023">
    <property type="protein sequence ID" value="RGC27751.1"/>
    <property type="molecule type" value="Genomic_DNA"/>
</dbReference>
<feature type="transmembrane region" description="Helical" evidence="13">
    <location>
        <begin position="75"/>
        <end position="97"/>
    </location>
</feature>
<gene>
    <name evidence="14" type="ORF">DWX41_17830</name>
</gene>
<feature type="transmembrane region" description="Helical" evidence="13">
    <location>
        <begin position="12"/>
        <end position="31"/>
    </location>
</feature>